<dbReference type="EMBL" id="CAJVPW010045465">
    <property type="protein sequence ID" value="CAG8755902.1"/>
    <property type="molecule type" value="Genomic_DNA"/>
</dbReference>
<proteinExistence type="predicted"/>
<comment type="caution">
    <text evidence="1">The sequence shown here is derived from an EMBL/GenBank/DDBJ whole genome shotgun (WGS) entry which is preliminary data.</text>
</comment>
<evidence type="ECO:0000313" key="1">
    <source>
        <dbReference type="EMBL" id="CAG8755902.1"/>
    </source>
</evidence>
<feature type="non-terminal residue" evidence="1">
    <location>
        <position position="1"/>
    </location>
</feature>
<evidence type="ECO:0000313" key="2">
    <source>
        <dbReference type="Proteomes" id="UP000789366"/>
    </source>
</evidence>
<gene>
    <name evidence="1" type="ORF">SPELUC_LOCUS14800</name>
</gene>
<name>A0ACA9QKV3_9GLOM</name>
<protein>
    <submittedName>
        <fullName evidence="1">15678_t:CDS:1</fullName>
    </submittedName>
</protein>
<reference evidence="1" key="1">
    <citation type="submission" date="2021-06" db="EMBL/GenBank/DDBJ databases">
        <authorList>
            <person name="Kallberg Y."/>
            <person name="Tangrot J."/>
            <person name="Rosling A."/>
        </authorList>
    </citation>
    <scope>NUCLEOTIDE SEQUENCE</scope>
    <source>
        <strain evidence="1">28 12/20/2015</strain>
    </source>
</reference>
<keyword evidence="2" id="KW-1185">Reference proteome</keyword>
<sequence>LEKTIQMDECDLSDLKTIYSNSKNSLISISEEPSSNSDIKSDDSINND</sequence>
<dbReference type="Proteomes" id="UP000789366">
    <property type="component" value="Unassembled WGS sequence"/>
</dbReference>
<accession>A0ACA9QKV3</accession>
<organism evidence="1 2">
    <name type="scientific">Cetraspora pellucida</name>
    <dbReference type="NCBI Taxonomy" id="1433469"/>
    <lineage>
        <taxon>Eukaryota</taxon>
        <taxon>Fungi</taxon>
        <taxon>Fungi incertae sedis</taxon>
        <taxon>Mucoromycota</taxon>
        <taxon>Glomeromycotina</taxon>
        <taxon>Glomeromycetes</taxon>
        <taxon>Diversisporales</taxon>
        <taxon>Gigasporaceae</taxon>
        <taxon>Cetraspora</taxon>
    </lineage>
</organism>
<feature type="non-terminal residue" evidence="1">
    <location>
        <position position="48"/>
    </location>
</feature>